<reference evidence="2 3" key="1">
    <citation type="submission" date="2018-10" db="EMBL/GenBank/DDBJ databases">
        <authorList>
            <person name="Ekblom R."/>
            <person name="Jareborg N."/>
        </authorList>
    </citation>
    <scope>NUCLEOTIDE SEQUENCE [LARGE SCALE GENOMIC DNA]</scope>
    <source>
        <tissue evidence="2">Muscle</tissue>
    </source>
</reference>
<evidence type="ECO:0000256" key="1">
    <source>
        <dbReference type="SAM" id="MobiDB-lite"/>
    </source>
</evidence>
<feature type="non-terminal residue" evidence="2">
    <location>
        <position position="1"/>
    </location>
</feature>
<dbReference type="Proteomes" id="UP000269945">
    <property type="component" value="Unassembled WGS sequence"/>
</dbReference>
<sequence length="110" mass="11865">VTRRYFLGPGKGRHPPAPPRQEQQYLGPAQAAVRRSNGGLEGHIGAGPRPPPPGAWSPEQSSPRGPTRQLTEPPGRRQPRRAPSPSLVQTPESGPAPPPVRLPWATWPCK</sequence>
<feature type="compositionally biased region" description="Polar residues" evidence="1">
    <location>
        <begin position="58"/>
        <end position="70"/>
    </location>
</feature>
<evidence type="ECO:0000313" key="2">
    <source>
        <dbReference type="EMBL" id="VCW48665.1"/>
    </source>
</evidence>
<accession>A0A9X9PSM7</accession>
<organism evidence="2 3">
    <name type="scientific">Gulo gulo</name>
    <name type="common">Wolverine</name>
    <name type="synonym">Gluton</name>
    <dbReference type="NCBI Taxonomy" id="48420"/>
    <lineage>
        <taxon>Eukaryota</taxon>
        <taxon>Metazoa</taxon>
        <taxon>Chordata</taxon>
        <taxon>Craniata</taxon>
        <taxon>Vertebrata</taxon>
        <taxon>Euteleostomi</taxon>
        <taxon>Mammalia</taxon>
        <taxon>Eutheria</taxon>
        <taxon>Laurasiatheria</taxon>
        <taxon>Carnivora</taxon>
        <taxon>Caniformia</taxon>
        <taxon>Musteloidea</taxon>
        <taxon>Mustelidae</taxon>
        <taxon>Guloninae</taxon>
        <taxon>Gulo</taxon>
    </lineage>
</organism>
<proteinExistence type="predicted"/>
<dbReference type="EMBL" id="CYRY02000063">
    <property type="protein sequence ID" value="VCW48665.1"/>
    <property type="molecule type" value="Genomic_DNA"/>
</dbReference>
<gene>
    <name evidence="2" type="ORF">BN2614_LOCUS5</name>
</gene>
<name>A0A9X9PSM7_GULGU</name>
<protein>
    <submittedName>
        <fullName evidence="2">Uncharacterized protein</fullName>
    </submittedName>
</protein>
<dbReference type="AlphaFoldDB" id="A0A9X9PSM7"/>
<keyword evidence="3" id="KW-1185">Reference proteome</keyword>
<comment type="caution">
    <text evidence="2">The sequence shown here is derived from an EMBL/GenBank/DDBJ whole genome shotgun (WGS) entry which is preliminary data.</text>
</comment>
<feature type="region of interest" description="Disordered" evidence="1">
    <location>
        <begin position="1"/>
        <end position="110"/>
    </location>
</feature>
<evidence type="ECO:0000313" key="3">
    <source>
        <dbReference type="Proteomes" id="UP000269945"/>
    </source>
</evidence>